<dbReference type="CDD" id="cd17328">
    <property type="entry name" value="MFS_spinster_like"/>
    <property type="match status" value="1"/>
</dbReference>
<keyword evidence="2" id="KW-0813">Transport</keyword>
<feature type="transmembrane region" description="Helical" evidence="6">
    <location>
        <begin position="45"/>
        <end position="62"/>
    </location>
</feature>
<proteinExistence type="predicted"/>
<comment type="subcellular location">
    <subcellularLocation>
        <location evidence="1">Membrane</location>
        <topology evidence="1">Multi-pass membrane protein</topology>
    </subcellularLocation>
</comment>
<dbReference type="InterPro" id="IPR011701">
    <property type="entry name" value="MFS"/>
</dbReference>
<dbReference type="SUPFAM" id="SSF103473">
    <property type="entry name" value="MFS general substrate transporter"/>
    <property type="match status" value="1"/>
</dbReference>
<name>A0A9X1AJH0_9SPHN</name>
<evidence type="ECO:0000259" key="7">
    <source>
        <dbReference type="PROSITE" id="PS50850"/>
    </source>
</evidence>
<accession>A0A9X1AJH0</accession>
<dbReference type="Pfam" id="PF07690">
    <property type="entry name" value="MFS_1"/>
    <property type="match status" value="1"/>
</dbReference>
<dbReference type="EMBL" id="JAHGAW010000001">
    <property type="protein sequence ID" value="MBT2185400.1"/>
    <property type="molecule type" value="Genomic_DNA"/>
</dbReference>
<evidence type="ECO:0000313" key="9">
    <source>
        <dbReference type="Proteomes" id="UP001138757"/>
    </source>
</evidence>
<dbReference type="Proteomes" id="UP001138757">
    <property type="component" value="Unassembled WGS sequence"/>
</dbReference>
<gene>
    <name evidence="8" type="ORF">KK488_00365</name>
</gene>
<dbReference type="GO" id="GO:0016020">
    <property type="term" value="C:membrane"/>
    <property type="evidence" value="ECO:0007669"/>
    <property type="project" value="UniProtKB-SubCell"/>
</dbReference>
<dbReference type="InterPro" id="IPR044770">
    <property type="entry name" value="MFS_spinster-like"/>
</dbReference>
<evidence type="ECO:0000256" key="4">
    <source>
        <dbReference type="ARBA" id="ARBA00022989"/>
    </source>
</evidence>
<evidence type="ECO:0000256" key="6">
    <source>
        <dbReference type="SAM" id="Phobius"/>
    </source>
</evidence>
<sequence>MRTSKIALFVLFVVYFFSSIDRSIVGILAQPVKEELLLSDTELGFLTGFAFSAVYMLFGLPMARIADQGRRVNILALCVAFWSIMTALCGMSLNFMQLCLARMGVGVGEAGCLPTSHSLISDYFPPSHRTKALAIYGLGYPAGALAGSIIGGFVLDHWGWRTAFYVVGLPGLLVALATWWVVKEPQRGQSDSSDDPDSSLTEPRSFRDVAAMLCGSQVLRHMLFAMTVLAIFTSPTATFLGAFLVRKFHISYTEVGMIFGISMMLAASFSTLFGGILAQRLARRDQRWLLWFPAISVSIAMPFYVTALLQDSPYHLGYWLFFGALCNATYLAPCYTVLYSIIPPGGRAKAAVIVSILIGLVGQSFGPLLAGIASDMIAADRFGHGFAAACPGGMAPKGAAAVLDAACRGAVVDATQIVLIVTMIITVWPAFHFYLAARKMTPPFGRAL</sequence>
<dbReference type="PANTHER" id="PTHR23505:SF79">
    <property type="entry name" value="PROTEIN SPINSTER"/>
    <property type="match status" value="1"/>
</dbReference>
<feature type="transmembrane region" description="Helical" evidence="6">
    <location>
        <begin position="74"/>
        <end position="93"/>
    </location>
</feature>
<organism evidence="8 9">
    <name type="scientific">Sphingobium nicotianae</name>
    <dbReference type="NCBI Taxonomy" id="2782607"/>
    <lineage>
        <taxon>Bacteria</taxon>
        <taxon>Pseudomonadati</taxon>
        <taxon>Pseudomonadota</taxon>
        <taxon>Alphaproteobacteria</taxon>
        <taxon>Sphingomonadales</taxon>
        <taxon>Sphingomonadaceae</taxon>
        <taxon>Sphingobium</taxon>
    </lineage>
</organism>
<feature type="transmembrane region" description="Helical" evidence="6">
    <location>
        <begin position="289"/>
        <end position="310"/>
    </location>
</feature>
<dbReference type="Gene3D" id="1.20.1250.20">
    <property type="entry name" value="MFS general substrate transporter like domains"/>
    <property type="match status" value="1"/>
</dbReference>
<keyword evidence="3 6" id="KW-0812">Transmembrane</keyword>
<dbReference type="InterPro" id="IPR020846">
    <property type="entry name" value="MFS_dom"/>
</dbReference>
<evidence type="ECO:0000256" key="2">
    <source>
        <dbReference type="ARBA" id="ARBA00022448"/>
    </source>
</evidence>
<evidence type="ECO:0000313" key="8">
    <source>
        <dbReference type="EMBL" id="MBT2185400.1"/>
    </source>
</evidence>
<comment type="caution">
    <text evidence="8">The sequence shown here is derived from an EMBL/GenBank/DDBJ whole genome shotgun (WGS) entry which is preliminary data.</text>
</comment>
<feature type="transmembrane region" description="Helical" evidence="6">
    <location>
        <begin position="316"/>
        <end position="338"/>
    </location>
</feature>
<feature type="transmembrane region" description="Helical" evidence="6">
    <location>
        <begin position="350"/>
        <end position="373"/>
    </location>
</feature>
<feature type="transmembrane region" description="Helical" evidence="6">
    <location>
        <begin position="163"/>
        <end position="182"/>
    </location>
</feature>
<dbReference type="RefSeq" id="WP_214621159.1">
    <property type="nucleotide sequence ID" value="NZ_JAHGAW010000001.1"/>
</dbReference>
<keyword evidence="9" id="KW-1185">Reference proteome</keyword>
<protein>
    <submittedName>
        <fullName evidence="8">MFS transporter</fullName>
    </submittedName>
</protein>
<feature type="transmembrane region" description="Helical" evidence="6">
    <location>
        <begin position="417"/>
        <end position="437"/>
    </location>
</feature>
<feature type="transmembrane region" description="Helical" evidence="6">
    <location>
        <begin position="257"/>
        <end position="277"/>
    </location>
</feature>
<evidence type="ECO:0000256" key="1">
    <source>
        <dbReference type="ARBA" id="ARBA00004141"/>
    </source>
</evidence>
<dbReference type="PROSITE" id="PS50850">
    <property type="entry name" value="MFS"/>
    <property type="match status" value="1"/>
</dbReference>
<evidence type="ECO:0000256" key="3">
    <source>
        <dbReference type="ARBA" id="ARBA00022692"/>
    </source>
</evidence>
<dbReference type="GO" id="GO:0022857">
    <property type="term" value="F:transmembrane transporter activity"/>
    <property type="evidence" value="ECO:0007669"/>
    <property type="project" value="InterPro"/>
</dbReference>
<dbReference type="InterPro" id="IPR036259">
    <property type="entry name" value="MFS_trans_sf"/>
</dbReference>
<reference evidence="8" key="1">
    <citation type="submission" date="2021-05" db="EMBL/GenBank/DDBJ databases">
        <title>Genome of Sphingobium sp. strain.</title>
        <authorList>
            <person name="Fan R."/>
        </authorList>
    </citation>
    <scope>NUCLEOTIDE SEQUENCE</scope>
    <source>
        <strain evidence="8">H33</strain>
    </source>
</reference>
<keyword evidence="5 6" id="KW-0472">Membrane</keyword>
<dbReference type="PANTHER" id="PTHR23505">
    <property type="entry name" value="SPINSTER"/>
    <property type="match status" value="1"/>
</dbReference>
<keyword evidence="4 6" id="KW-1133">Transmembrane helix</keyword>
<feature type="domain" description="Major facilitator superfamily (MFS) profile" evidence="7">
    <location>
        <begin position="7"/>
        <end position="440"/>
    </location>
</feature>
<evidence type="ECO:0000256" key="5">
    <source>
        <dbReference type="ARBA" id="ARBA00023136"/>
    </source>
</evidence>
<dbReference type="AlphaFoldDB" id="A0A9X1AJH0"/>
<feature type="transmembrane region" description="Helical" evidence="6">
    <location>
        <begin position="222"/>
        <end position="245"/>
    </location>
</feature>